<dbReference type="AlphaFoldDB" id="A0A0A8YMV6"/>
<reference evidence="2" key="1">
    <citation type="submission" date="2014-09" db="EMBL/GenBank/DDBJ databases">
        <authorList>
            <person name="Magalhaes I.L.F."/>
            <person name="Oliveira U."/>
            <person name="Santos F.R."/>
            <person name="Vidigal T.H.D.A."/>
            <person name="Brescovit A.D."/>
            <person name="Santos A.J."/>
        </authorList>
    </citation>
    <scope>NUCLEOTIDE SEQUENCE</scope>
    <source>
        <tissue evidence="2">Shoot tissue taken approximately 20 cm above the soil surface</tissue>
    </source>
</reference>
<dbReference type="EMBL" id="GBRH01271470">
    <property type="protein sequence ID" value="JAD26425.1"/>
    <property type="molecule type" value="Transcribed_RNA"/>
</dbReference>
<protein>
    <submittedName>
        <fullName evidence="2">Uncharacterized protein</fullName>
    </submittedName>
</protein>
<feature type="region of interest" description="Disordered" evidence="1">
    <location>
        <begin position="1"/>
        <end position="20"/>
    </location>
</feature>
<organism evidence="2">
    <name type="scientific">Arundo donax</name>
    <name type="common">Giant reed</name>
    <name type="synonym">Donax arundinaceus</name>
    <dbReference type="NCBI Taxonomy" id="35708"/>
    <lineage>
        <taxon>Eukaryota</taxon>
        <taxon>Viridiplantae</taxon>
        <taxon>Streptophyta</taxon>
        <taxon>Embryophyta</taxon>
        <taxon>Tracheophyta</taxon>
        <taxon>Spermatophyta</taxon>
        <taxon>Magnoliopsida</taxon>
        <taxon>Liliopsida</taxon>
        <taxon>Poales</taxon>
        <taxon>Poaceae</taxon>
        <taxon>PACMAD clade</taxon>
        <taxon>Arundinoideae</taxon>
        <taxon>Arundineae</taxon>
        <taxon>Arundo</taxon>
    </lineage>
</organism>
<name>A0A0A8YMV6_ARUDO</name>
<evidence type="ECO:0000256" key="1">
    <source>
        <dbReference type="SAM" id="MobiDB-lite"/>
    </source>
</evidence>
<sequence>MPSASPSRREPDSGAPALGNNRLVNRLGGFVKSDWITRSQSICSCSYTDRPSCLPLPQESSTLVKLDRKIEIQQFAPFIWN</sequence>
<accession>A0A0A8YMV6</accession>
<proteinExistence type="predicted"/>
<evidence type="ECO:0000313" key="2">
    <source>
        <dbReference type="EMBL" id="JAD26425.1"/>
    </source>
</evidence>
<reference evidence="2" key="2">
    <citation type="journal article" date="2015" name="Data Brief">
        <title>Shoot transcriptome of the giant reed, Arundo donax.</title>
        <authorList>
            <person name="Barrero R.A."/>
            <person name="Guerrero F.D."/>
            <person name="Moolhuijzen P."/>
            <person name="Goolsby J.A."/>
            <person name="Tidwell J."/>
            <person name="Bellgard S.E."/>
            <person name="Bellgard M.I."/>
        </authorList>
    </citation>
    <scope>NUCLEOTIDE SEQUENCE</scope>
    <source>
        <tissue evidence="2">Shoot tissue taken approximately 20 cm above the soil surface</tissue>
    </source>
</reference>